<feature type="transmembrane region" description="Helical" evidence="6">
    <location>
        <begin position="123"/>
        <end position="142"/>
    </location>
</feature>
<proteinExistence type="inferred from homology"/>
<evidence type="ECO:0000256" key="6">
    <source>
        <dbReference type="SAM" id="Phobius"/>
    </source>
</evidence>
<comment type="similarity">
    <text evidence="2">Belongs to the paxB family.</text>
</comment>
<protein>
    <submittedName>
        <fullName evidence="7">Uncharacterized protein</fullName>
    </submittedName>
</protein>
<keyword evidence="4 6" id="KW-1133">Transmembrane helix</keyword>
<evidence type="ECO:0000256" key="2">
    <source>
        <dbReference type="ARBA" id="ARBA00006757"/>
    </source>
</evidence>
<dbReference type="OrthoDB" id="5294024at2759"/>
<name>A0A6A6JR90_WESOR</name>
<dbReference type="AlphaFoldDB" id="A0A6A6JR90"/>
<sequence>MPFELANRYAGKHLIPQPSDLKLNPPESYLYIQDALIIACGVLYALCYMFYMTRTYRDRYIAGSVLYLAGTMAYEIYYAITTTSTTLERICFFVWFLMDCSFAAVAIFSAYAPNERGALCKKLIAGVLAGLLFFHLVCRMWPDEREQVTAYWTGILLQLPIGWGHLYLLLKNGSTKGQSLEMWITRYLGCYTAYGVFFWRYWNVPQNWEYVGSTLSVAIIIVTLVPETVYPFVYVWAHNREREGEKKKIQ</sequence>
<comment type="subcellular location">
    <subcellularLocation>
        <location evidence="1">Membrane</location>
        <topology evidence="1">Multi-pass membrane protein</topology>
    </subcellularLocation>
</comment>
<feature type="transmembrane region" description="Helical" evidence="6">
    <location>
        <begin position="60"/>
        <end position="80"/>
    </location>
</feature>
<evidence type="ECO:0000256" key="5">
    <source>
        <dbReference type="ARBA" id="ARBA00023136"/>
    </source>
</evidence>
<dbReference type="Pfam" id="PF25129">
    <property type="entry name" value="Pyr4-TMTC"/>
    <property type="match status" value="1"/>
</dbReference>
<evidence type="ECO:0000313" key="7">
    <source>
        <dbReference type="EMBL" id="KAF2278623.1"/>
    </source>
</evidence>
<feature type="transmembrane region" description="Helical" evidence="6">
    <location>
        <begin position="182"/>
        <end position="202"/>
    </location>
</feature>
<dbReference type="RefSeq" id="XP_033656162.1">
    <property type="nucleotide sequence ID" value="XM_033795334.1"/>
</dbReference>
<gene>
    <name evidence="7" type="ORF">EI97DRAFT_372201</name>
</gene>
<keyword evidence="3 6" id="KW-0812">Transmembrane</keyword>
<dbReference type="Proteomes" id="UP000800097">
    <property type="component" value="Unassembled WGS sequence"/>
</dbReference>
<dbReference type="GO" id="GO:0016829">
    <property type="term" value="F:lyase activity"/>
    <property type="evidence" value="ECO:0007669"/>
    <property type="project" value="InterPro"/>
</dbReference>
<feature type="transmembrane region" description="Helical" evidence="6">
    <location>
        <begin position="148"/>
        <end position="170"/>
    </location>
</feature>
<reference evidence="7" key="1">
    <citation type="journal article" date="2020" name="Stud. Mycol.">
        <title>101 Dothideomycetes genomes: a test case for predicting lifestyles and emergence of pathogens.</title>
        <authorList>
            <person name="Haridas S."/>
            <person name="Albert R."/>
            <person name="Binder M."/>
            <person name="Bloem J."/>
            <person name="Labutti K."/>
            <person name="Salamov A."/>
            <person name="Andreopoulos B."/>
            <person name="Baker S."/>
            <person name="Barry K."/>
            <person name="Bills G."/>
            <person name="Bluhm B."/>
            <person name="Cannon C."/>
            <person name="Castanera R."/>
            <person name="Culley D."/>
            <person name="Daum C."/>
            <person name="Ezra D."/>
            <person name="Gonzalez J."/>
            <person name="Henrissat B."/>
            <person name="Kuo A."/>
            <person name="Liang C."/>
            <person name="Lipzen A."/>
            <person name="Lutzoni F."/>
            <person name="Magnuson J."/>
            <person name="Mondo S."/>
            <person name="Nolan M."/>
            <person name="Ohm R."/>
            <person name="Pangilinan J."/>
            <person name="Park H.-J."/>
            <person name="Ramirez L."/>
            <person name="Alfaro M."/>
            <person name="Sun H."/>
            <person name="Tritt A."/>
            <person name="Yoshinaga Y."/>
            <person name="Zwiers L.-H."/>
            <person name="Turgeon B."/>
            <person name="Goodwin S."/>
            <person name="Spatafora J."/>
            <person name="Crous P."/>
            <person name="Grigoriev I."/>
        </authorList>
    </citation>
    <scope>NUCLEOTIDE SEQUENCE</scope>
    <source>
        <strain evidence="7">CBS 379.55</strain>
    </source>
</reference>
<evidence type="ECO:0000313" key="8">
    <source>
        <dbReference type="Proteomes" id="UP000800097"/>
    </source>
</evidence>
<organism evidence="7 8">
    <name type="scientific">Westerdykella ornata</name>
    <dbReference type="NCBI Taxonomy" id="318751"/>
    <lineage>
        <taxon>Eukaryota</taxon>
        <taxon>Fungi</taxon>
        <taxon>Dikarya</taxon>
        <taxon>Ascomycota</taxon>
        <taxon>Pezizomycotina</taxon>
        <taxon>Dothideomycetes</taxon>
        <taxon>Pleosporomycetidae</taxon>
        <taxon>Pleosporales</taxon>
        <taxon>Sporormiaceae</taxon>
        <taxon>Westerdykella</taxon>
    </lineage>
</organism>
<dbReference type="InterPro" id="IPR039020">
    <property type="entry name" value="PaxB-like"/>
</dbReference>
<feature type="transmembrane region" description="Helical" evidence="6">
    <location>
        <begin position="214"/>
        <end position="237"/>
    </location>
</feature>
<accession>A0A6A6JR90</accession>
<keyword evidence="8" id="KW-1185">Reference proteome</keyword>
<dbReference type="GeneID" id="54548509"/>
<evidence type="ECO:0000256" key="1">
    <source>
        <dbReference type="ARBA" id="ARBA00004141"/>
    </source>
</evidence>
<dbReference type="GO" id="GO:0016020">
    <property type="term" value="C:membrane"/>
    <property type="evidence" value="ECO:0007669"/>
    <property type="project" value="UniProtKB-SubCell"/>
</dbReference>
<feature type="transmembrane region" description="Helical" evidence="6">
    <location>
        <begin position="29"/>
        <end position="51"/>
    </location>
</feature>
<feature type="transmembrane region" description="Helical" evidence="6">
    <location>
        <begin position="92"/>
        <end position="111"/>
    </location>
</feature>
<dbReference type="EMBL" id="ML986487">
    <property type="protein sequence ID" value="KAF2278623.1"/>
    <property type="molecule type" value="Genomic_DNA"/>
</dbReference>
<dbReference type="PANTHER" id="PTHR42038">
    <property type="match status" value="1"/>
</dbReference>
<keyword evidence="5 6" id="KW-0472">Membrane</keyword>
<evidence type="ECO:0000256" key="4">
    <source>
        <dbReference type="ARBA" id="ARBA00022989"/>
    </source>
</evidence>
<evidence type="ECO:0000256" key="3">
    <source>
        <dbReference type="ARBA" id="ARBA00022692"/>
    </source>
</evidence>
<dbReference type="PANTHER" id="PTHR42038:SF4">
    <property type="entry name" value="INTEGRAL MEMBRANE PROTEIN"/>
    <property type="match status" value="1"/>
</dbReference>